<evidence type="ECO:0000256" key="1">
    <source>
        <dbReference type="ARBA" id="ARBA00016556"/>
    </source>
</evidence>
<sequence>MNRVELLKPNVCVMNDIPIEARNTILKIALSQANSSTQDNTKLLEKISNEYNIKKSTVVEIIASYILIIKLFLASNNEEFREIMSGVGFSASFIEELPLLQNKAYFTNTIIQCKRKENRNLVSLKWIIDISLYNKILNMKAKHVIIQISLKDKKKYTIEMDIKTFNKLRYNIALMLKELYSIRKVLPSF</sequence>
<dbReference type="PANTHER" id="PTHR15666:SF1">
    <property type="entry name" value="COMM DOMAIN-CONTAINING PROTEIN 5"/>
    <property type="match status" value="1"/>
</dbReference>
<dbReference type="PROSITE" id="PS51269">
    <property type="entry name" value="COMM"/>
    <property type="match status" value="1"/>
</dbReference>
<accession>A0AAW1V8N0</accession>
<dbReference type="Pfam" id="PF07258">
    <property type="entry name" value="COMM_domain"/>
    <property type="match status" value="1"/>
</dbReference>
<evidence type="ECO:0000313" key="4">
    <source>
        <dbReference type="EMBL" id="KAK9889401.1"/>
    </source>
</evidence>
<protein>
    <recommendedName>
        <fullName evidence="1">COMM domain-containing protein 5</fullName>
    </recommendedName>
</protein>
<name>A0AAW1V8N0_9CUCU</name>
<evidence type="ECO:0000259" key="3">
    <source>
        <dbReference type="PROSITE" id="PS51269"/>
    </source>
</evidence>
<dbReference type="EMBL" id="JARQZJ010000122">
    <property type="protein sequence ID" value="KAK9889401.1"/>
    <property type="molecule type" value="Genomic_DNA"/>
</dbReference>
<evidence type="ECO:0000313" key="5">
    <source>
        <dbReference type="Proteomes" id="UP001431783"/>
    </source>
</evidence>
<dbReference type="Proteomes" id="UP001431783">
    <property type="component" value="Unassembled WGS sequence"/>
</dbReference>
<dbReference type="InterPro" id="IPR017920">
    <property type="entry name" value="COMM"/>
</dbReference>
<feature type="domain" description="COMM" evidence="3">
    <location>
        <begin position="120"/>
        <end position="183"/>
    </location>
</feature>
<dbReference type="PANTHER" id="PTHR15666">
    <property type="entry name" value="COMM DOMAIN CONTAINING PROTEIN 5"/>
    <property type="match status" value="1"/>
</dbReference>
<comment type="caution">
    <text evidence="4">The sequence shown here is derived from an EMBL/GenBank/DDBJ whole genome shotgun (WGS) entry which is preliminary data.</text>
</comment>
<organism evidence="4 5">
    <name type="scientific">Henosepilachna vigintioctopunctata</name>
    <dbReference type="NCBI Taxonomy" id="420089"/>
    <lineage>
        <taxon>Eukaryota</taxon>
        <taxon>Metazoa</taxon>
        <taxon>Ecdysozoa</taxon>
        <taxon>Arthropoda</taxon>
        <taxon>Hexapoda</taxon>
        <taxon>Insecta</taxon>
        <taxon>Pterygota</taxon>
        <taxon>Neoptera</taxon>
        <taxon>Endopterygota</taxon>
        <taxon>Coleoptera</taxon>
        <taxon>Polyphaga</taxon>
        <taxon>Cucujiformia</taxon>
        <taxon>Coccinelloidea</taxon>
        <taxon>Coccinellidae</taxon>
        <taxon>Epilachninae</taxon>
        <taxon>Epilachnini</taxon>
        <taxon>Henosepilachna</taxon>
    </lineage>
</organism>
<evidence type="ECO:0000256" key="2">
    <source>
        <dbReference type="ARBA" id="ARBA00093452"/>
    </source>
</evidence>
<gene>
    <name evidence="4" type="ORF">WA026_004677</name>
</gene>
<dbReference type="AlphaFoldDB" id="A0AAW1V8N0"/>
<proteinExistence type="inferred from homology"/>
<reference evidence="4 5" key="1">
    <citation type="submission" date="2023-03" db="EMBL/GenBank/DDBJ databases">
        <title>Genome insight into feeding habits of ladybird beetles.</title>
        <authorList>
            <person name="Li H.-S."/>
            <person name="Huang Y.-H."/>
            <person name="Pang H."/>
        </authorList>
    </citation>
    <scope>NUCLEOTIDE SEQUENCE [LARGE SCALE GENOMIC DNA]</scope>
    <source>
        <strain evidence="4">SYSU_2023b</strain>
        <tissue evidence="4">Whole body</tissue>
    </source>
</reference>
<comment type="similarity">
    <text evidence="2">Belongs to the COMM domain-containing protein 5 family.</text>
</comment>
<dbReference type="InterPro" id="IPR037357">
    <property type="entry name" value="COMMD5"/>
</dbReference>
<keyword evidence="5" id="KW-1185">Reference proteome</keyword>
<dbReference type="GO" id="GO:0005634">
    <property type="term" value="C:nucleus"/>
    <property type="evidence" value="ECO:0007669"/>
    <property type="project" value="TreeGrafter"/>
</dbReference>